<dbReference type="InterPro" id="IPR037176">
    <property type="entry name" value="Osmotin/thaumatin-like_sf"/>
</dbReference>
<protein>
    <submittedName>
        <fullName evidence="2">Thaumatin family-domain-containing protein</fullName>
    </submittedName>
</protein>
<comment type="caution">
    <text evidence="2">The sequence shown here is derived from an EMBL/GenBank/DDBJ whole genome shotgun (WGS) entry which is preliminary data.</text>
</comment>
<keyword evidence="3" id="KW-1185">Reference proteome</keyword>
<dbReference type="OrthoDB" id="430315at2759"/>
<organism evidence="2 3">
    <name type="scientific">Protomyces lactucae-debilis</name>
    <dbReference type="NCBI Taxonomy" id="2754530"/>
    <lineage>
        <taxon>Eukaryota</taxon>
        <taxon>Fungi</taxon>
        <taxon>Dikarya</taxon>
        <taxon>Ascomycota</taxon>
        <taxon>Taphrinomycotina</taxon>
        <taxon>Taphrinomycetes</taxon>
        <taxon>Taphrinales</taxon>
        <taxon>Protomycetaceae</taxon>
        <taxon>Protomyces</taxon>
    </lineage>
</organism>
<name>A0A1Y2FV70_PROLT</name>
<dbReference type="AlphaFoldDB" id="A0A1Y2FV70"/>
<accession>A0A1Y2FV70</accession>
<proteinExistence type="predicted"/>
<dbReference type="SMART" id="SM00205">
    <property type="entry name" value="THN"/>
    <property type="match status" value="1"/>
</dbReference>
<feature type="compositionally biased region" description="Low complexity" evidence="1">
    <location>
        <begin position="49"/>
        <end position="67"/>
    </location>
</feature>
<reference evidence="2 3" key="1">
    <citation type="submission" date="2016-07" db="EMBL/GenBank/DDBJ databases">
        <title>Pervasive Adenine N6-methylation of Active Genes in Fungi.</title>
        <authorList>
            <consortium name="DOE Joint Genome Institute"/>
            <person name="Mondo S.J."/>
            <person name="Dannebaum R.O."/>
            <person name="Kuo R.C."/>
            <person name="Labutti K."/>
            <person name="Haridas S."/>
            <person name="Kuo A."/>
            <person name="Salamov A."/>
            <person name="Ahrendt S.R."/>
            <person name="Lipzen A."/>
            <person name="Sullivan W."/>
            <person name="Andreopoulos W.B."/>
            <person name="Clum A."/>
            <person name="Lindquist E."/>
            <person name="Daum C."/>
            <person name="Ramamoorthy G.K."/>
            <person name="Gryganskyi A."/>
            <person name="Culley D."/>
            <person name="Magnuson J.K."/>
            <person name="James T.Y."/>
            <person name="O'Malley M.A."/>
            <person name="Stajich J.E."/>
            <person name="Spatafora J.W."/>
            <person name="Visel A."/>
            <person name="Grigoriev I.V."/>
        </authorList>
    </citation>
    <scope>NUCLEOTIDE SEQUENCE [LARGE SCALE GENOMIC DNA]</scope>
    <source>
        <strain evidence="2 3">12-1054</strain>
    </source>
</reference>
<dbReference type="Pfam" id="PF00314">
    <property type="entry name" value="Thaumatin"/>
    <property type="match status" value="1"/>
</dbReference>
<dbReference type="STRING" id="56484.A0A1Y2FV70"/>
<feature type="region of interest" description="Disordered" evidence="1">
    <location>
        <begin position="35"/>
        <end position="96"/>
    </location>
</feature>
<dbReference type="PROSITE" id="PS51367">
    <property type="entry name" value="THAUMATIN_2"/>
    <property type="match status" value="1"/>
</dbReference>
<evidence type="ECO:0000313" key="2">
    <source>
        <dbReference type="EMBL" id="ORY87913.1"/>
    </source>
</evidence>
<dbReference type="EMBL" id="MCFI01000001">
    <property type="protein sequence ID" value="ORY87913.1"/>
    <property type="molecule type" value="Genomic_DNA"/>
</dbReference>
<dbReference type="GeneID" id="63787449"/>
<dbReference type="RefSeq" id="XP_040728408.1">
    <property type="nucleotide sequence ID" value="XM_040870850.1"/>
</dbReference>
<sequence length="272" mass="28189">MQVAADTDVNLVKQRDGAGMKYLALAGKISKVQQTPPSVQPVLPGGVAPVTPVNPTGPQPGTTVTPPFATPPASEGGPITQDPGNNPTGTSASTDGNQFTIRIVNNHTETIWPAIGFDTQTDPAVLQGFKGGFQLKPGQSHDILLPLNKMLSGGRIWARTGCTGSGEQLTCAVGNCHTNTLECKQDTGVQSVTLAEFTLTAGGDIWYNNSLLSGKNLGVTISTNGTPNAEAMCETFPCTDSAICQGYVNDPNTGPVGKCTVAQSKVFTVAFN</sequence>
<dbReference type="Proteomes" id="UP000193685">
    <property type="component" value="Unassembled WGS sequence"/>
</dbReference>
<feature type="compositionally biased region" description="Polar residues" evidence="1">
    <location>
        <begin position="82"/>
        <end position="96"/>
    </location>
</feature>
<dbReference type="Gene3D" id="2.60.110.10">
    <property type="entry name" value="Thaumatin"/>
    <property type="match status" value="1"/>
</dbReference>
<dbReference type="SUPFAM" id="SSF49870">
    <property type="entry name" value="Osmotin, thaumatin-like protein"/>
    <property type="match status" value="1"/>
</dbReference>
<dbReference type="InterPro" id="IPR001938">
    <property type="entry name" value="Thaumatin"/>
</dbReference>
<evidence type="ECO:0000256" key="1">
    <source>
        <dbReference type="SAM" id="MobiDB-lite"/>
    </source>
</evidence>
<evidence type="ECO:0000313" key="3">
    <source>
        <dbReference type="Proteomes" id="UP000193685"/>
    </source>
</evidence>
<dbReference type="PANTHER" id="PTHR31048">
    <property type="entry name" value="OS03G0233200 PROTEIN"/>
    <property type="match status" value="1"/>
</dbReference>
<gene>
    <name evidence="2" type="ORF">BCR37DRAFT_390421</name>
</gene>